<name>A0A9P5N9T0_GYMJU</name>
<proteinExistence type="predicted"/>
<dbReference type="Proteomes" id="UP000724874">
    <property type="component" value="Unassembled WGS sequence"/>
</dbReference>
<sequence length="424" mass="47322">MTDGKWFWGGKARWEVEENDELERQDHCAETEERCRKRTGAQESVVCTPLLTPSEFLAHPKHILCGRTPYIPTPGLSRVGMCGSQLQEVVVIVASVLDNWVTTGRQHRDVETKREVVGNSERVEDVVANGGVTLNGCIEDEKEKGKWHTKSVNNISSQQLHVNFEADKVRVRVGWLAIGKMATISIMAMSQILVVFGLYYYSPARRTRMEEEDMEGIELEAGGGGAGNIRRCADFRAIRDPSASLYALSFITGEFGASSMAGCKRGDYVGPIDRFCTEGIVIQKDWQRERFLPPCEPPPNAVAVANCSKRPTHAIIVYPLQPIVFDLDLVLVLFPVVSKMQTTVARLLGERQRKSLLWPGQAVDEGLLAPEVWAQVSSCATRGRDVDVDCGIAEQVKIVLRGSPKQHWRERKAKYGRAVRDIWS</sequence>
<reference evidence="1" key="1">
    <citation type="submission" date="2020-11" db="EMBL/GenBank/DDBJ databases">
        <authorList>
            <consortium name="DOE Joint Genome Institute"/>
            <person name="Ahrendt S."/>
            <person name="Riley R."/>
            <person name="Andreopoulos W."/>
            <person name="LaButti K."/>
            <person name="Pangilinan J."/>
            <person name="Ruiz-duenas F.J."/>
            <person name="Barrasa J.M."/>
            <person name="Sanchez-Garcia M."/>
            <person name="Camarero S."/>
            <person name="Miyauchi S."/>
            <person name="Serrano A."/>
            <person name="Linde D."/>
            <person name="Babiker R."/>
            <person name="Drula E."/>
            <person name="Ayuso-Fernandez I."/>
            <person name="Pacheco R."/>
            <person name="Padilla G."/>
            <person name="Ferreira P."/>
            <person name="Barriuso J."/>
            <person name="Kellner H."/>
            <person name="Castanera R."/>
            <person name="Alfaro M."/>
            <person name="Ramirez L."/>
            <person name="Pisabarro A.G."/>
            <person name="Kuo A."/>
            <person name="Tritt A."/>
            <person name="Lipzen A."/>
            <person name="He G."/>
            <person name="Yan M."/>
            <person name="Ng V."/>
            <person name="Cullen D."/>
            <person name="Martin F."/>
            <person name="Rosso M.-N."/>
            <person name="Henrissat B."/>
            <person name="Hibbett D."/>
            <person name="Martinez A.T."/>
            <person name="Grigoriev I.V."/>
        </authorList>
    </citation>
    <scope>NUCLEOTIDE SEQUENCE</scope>
    <source>
        <strain evidence="1">AH 44721</strain>
    </source>
</reference>
<protein>
    <submittedName>
        <fullName evidence="1">Uncharacterized protein</fullName>
    </submittedName>
</protein>
<comment type="caution">
    <text evidence="1">The sequence shown here is derived from an EMBL/GenBank/DDBJ whole genome shotgun (WGS) entry which is preliminary data.</text>
</comment>
<organism evidence="1 2">
    <name type="scientific">Gymnopilus junonius</name>
    <name type="common">Spectacular rustgill mushroom</name>
    <name type="synonym">Gymnopilus spectabilis subsp. junonius</name>
    <dbReference type="NCBI Taxonomy" id="109634"/>
    <lineage>
        <taxon>Eukaryota</taxon>
        <taxon>Fungi</taxon>
        <taxon>Dikarya</taxon>
        <taxon>Basidiomycota</taxon>
        <taxon>Agaricomycotina</taxon>
        <taxon>Agaricomycetes</taxon>
        <taxon>Agaricomycetidae</taxon>
        <taxon>Agaricales</taxon>
        <taxon>Agaricineae</taxon>
        <taxon>Hymenogastraceae</taxon>
        <taxon>Gymnopilus</taxon>
    </lineage>
</organism>
<dbReference type="EMBL" id="JADNYJ010000176">
    <property type="protein sequence ID" value="KAF8876995.1"/>
    <property type="molecule type" value="Genomic_DNA"/>
</dbReference>
<dbReference type="AlphaFoldDB" id="A0A9P5N9T0"/>
<evidence type="ECO:0000313" key="1">
    <source>
        <dbReference type="EMBL" id="KAF8876995.1"/>
    </source>
</evidence>
<evidence type="ECO:0000313" key="2">
    <source>
        <dbReference type="Proteomes" id="UP000724874"/>
    </source>
</evidence>
<accession>A0A9P5N9T0</accession>
<gene>
    <name evidence="1" type="ORF">CPB84DRAFT_1752295</name>
</gene>
<keyword evidence="2" id="KW-1185">Reference proteome</keyword>